<evidence type="ECO:0000256" key="6">
    <source>
        <dbReference type="SAM" id="MobiDB-lite"/>
    </source>
</evidence>
<feature type="region of interest" description="Disordered" evidence="6">
    <location>
        <begin position="326"/>
        <end position="347"/>
    </location>
</feature>
<evidence type="ECO:0000259" key="8">
    <source>
        <dbReference type="Pfam" id="PF08600"/>
    </source>
</evidence>
<sequence>MEPNVPTSISSVRTTKRKLEAAIRTLDEAVVSPPLASTIERPTPSKRPHLTPSVYSTLAKFGRTPKERSLPSSESETPSSVFSSTIALDVSKSAPHLAAILARSVLQSKQVHLSSHPSTPHPVSEYRPSSTDSFLSRLATYKITTYANKPPQIDAVAAARCGWINGGKDRLVCGMCDVSWVLAGREGMNKDAASALIEKQRMSFVEMHKDGCPWKARQCELSVYRVPLQTPTAMVHELRAKTLSLEHILADVAIKHPLTPSQLSSLRSIFSVAAPQRSVSEHDSTRGADETTHPAVPSDTAILVALFGWVPAPTMTHHRTTSLSISRAGSFGPSASMPPTPSLSRNQFHLEPLPRAGKHTNPLHVSADEAFSHTKSPLSNSVSTATAPRDVPVVYCVLCQRRVGLWGYSASKGTTSFTQDEHSATVSREHQKEFDVVKEHRSYCPYIVCSSVVPSFSHSPVVDSHGNAIEGWRAVLTVVQRYDLSQRQRLSRFLPSDDLDNQASSTELNGVKAMVAGVKTSGGRELLKYVKAVLG</sequence>
<name>A0A8I3A6D9_9AGAM</name>
<evidence type="ECO:0000256" key="4">
    <source>
        <dbReference type="ARBA" id="ARBA00022833"/>
    </source>
</evidence>
<protein>
    <submittedName>
        <fullName evidence="9">C3HC zinc finger-like-domain-containing protein</fullName>
    </submittedName>
</protein>
<evidence type="ECO:0000256" key="3">
    <source>
        <dbReference type="ARBA" id="ARBA00022771"/>
    </source>
</evidence>
<dbReference type="GO" id="GO:0005634">
    <property type="term" value="C:nucleus"/>
    <property type="evidence" value="ECO:0007669"/>
    <property type="project" value="UniProtKB-SubCell"/>
</dbReference>
<dbReference type="InterPro" id="IPR013909">
    <property type="entry name" value="NuBaID_C"/>
</dbReference>
<feature type="domain" description="NuBaID C-terminal" evidence="8">
    <location>
        <begin position="391"/>
        <end position="480"/>
    </location>
</feature>
<evidence type="ECO:0000313" key="10">
    <source>
        <dbReference type="Proteomes" id="UP000683000"/>
    </source>
</evidence>
<dbReference type="Pfam" id="PF08600">
    <property type="entry name" value="NuBaID_C"/>
    <property type="match status" value="1"/>
</dbReference>
<dbReference type="AlphaFoldDB" id="A0A8I3A6D9"/>
<keyword evidence="3" id="KW-0863">Zinc-finger</keyword>
<dbReference type="PANTHER" id="PTHR15835:SF6">
    <property type="entry name" value="ZINC FINGER C3HC-TYPE PROTEIN 1"/>
    <property type="match status" value="1"/>
</dbReference>
<evidence type="ECO:0000256" key="2">
    <source>
        <dbReference type="ARBA" id="ARBA00022723"/>
    </source>
</evidence>
<feature type="domain" description="C3HC-type" evidence="7">
    <location>
        <begin position="128"/>
        <end position="244"/>
    </location>
</feature>
<keyword evidence="2" id="KW-0479">Metal-binding</keyword>
<dbReference type="EMBL" id="JAGFBS010000022">
    <property type="protein sequence ID" value="KAG6373403.1"/>
    <property type="molecule type" value="Genomic_DNA"/>
</dbReference>
<proteinExistence type="predicted"/>
<dbReference type="Proteomes" id="UP000683000">
    <property type="component" value="Unassembled WGS sequence"/>
</dbReference>
<comment type="subcellular location">
    <subcellularLocation>
        <location evidence="1">Nucleus</location>
    </subcellularLocation>
</comment>
<keyword evidence="10" id="KW-1185">Reference proteome</keyword>
<accession>A0A8I3A6D9</accession>
<dbReference type="InterPro" id="IPR012935">
    <property type="entry name" value="NuBaID_N"/>
</dbReference>
<dbReference type="Pfam" id="PF07967">
    <property type="entry name" value="zf-C3HC"/>
    <property type="match status" value="1"/>
</dbReference>
<reference evidence="9" key="1">
    <citation type="submission" date="2021-03" db="EMBL/GenBank/DDBJ databases">
        <title>Evolutionary innovations through gain and loss of genes in the ectomycorrhizal Boletales.</title>
        <authorList>
            <person name="Wu G."/>
            <person name="Miyauchi S."/>
            <person name="Morin E."/>
            <person name="Yang Z.-L."/>
            <person name="Xu J."/>
            <person name="Martin F.M."/>
        </authorList>
    </citation>
    <scope>NUCLEOTIDE SEQUENCE</scope>
    <source>
        <strain evidence="9">BR01</strain>
    </source>
</reference>
<evidence type="ECO:0000259" key="7">
    <source>
        <dbReference type="Pfam" id="PF07967"/>
    </source>
</evidence>
<dbReference type="GO" id="GO:0008270">
    <property type="term" value="F:zinc ion binding"/>
    <property type="evidence" value="ECO:0007669"/>
    <property type="project" value="UniProtKB-KW"/>
</dbReference>
<keyword evidence="5" id="KW-0539">Nucleus</keyword>
<organism evidence="9 10">
    <name type="scientific">Boletus reticuloceps</name>
    <dbReference type="NCBI Taxonomy" id="495285"/>
    <lineage>
        <taxon>Eukaryota</taxon>
        <taxon>Fungi</taxon>
        <taxon>Dikarya</taxon>
        <taxon>Basidiomycota</taxon>
        <taxon>Agaricomycotina</taxon>
        <taxon>Agaricomycetes</taxon>
        <taxon>Agaricomycetidae</taxon>
        <taxon>Boletales</taxon>
        <taxon>Boletineae</taxon>
        <taxon>Boletaceae</taxon>
        <taxon>Boletoideae</taxon>
        <taxon>Boletus</taxon>
    </lineage>
</organism>
<evidence type="ECO:0000313" key="9">
    <source>
        <dbReference type="EMBL" id="KAG6373403.1"/>
    </source>
</evidence>
<keyword evidence="4" id="KW-0862">Zinc</keyword>
<gene>
    <name evidence="9" type="ORF">JVT61DRAFT_6552</name>
</gene>
<comment type="caution">
    <text evidence="9">The sequence shown here is derived from an EMBL/GenBank/DDBJ whole genome shotgun (WGS) entry which is preliminary data.</text>
</comment>
<evidence type="ECO:0000256" key="1">
    <source>
        <dbReference type="ARBA" id="ARBA00004123"/>
    </source>
</evidence>
<dbReference type="OrthoDB" id="2592092at2759"/>
<evidence type="ECO:0000256" key="5">
    <source>
        <dbReference type="ARBA" id="ARBA00023242"/>
    </source>
</evidence>
<dbReference type="PANTHER" id="PTHR15835">
    <property type="entry name" value="NUCLEAR-INTERACTING PARTNER OF ALK"/>
    <property type="match status" value="1"/>
</dbReference>